<dbReference type="AlphaFoldDB" id="A0A7I8WW20"/>
<proteinExistence type="predicted"/>
<dbReference type="InterPro" id="IPR033438">
    <property type="entry name" value="MOLO1"/>
</dbReference>
<dbReference type="EMBL" id="CAJFDI010000002">
    <property type="protein sequence ID" value="CAD5215897.1"/>
    <property type="molecule type" value="Genomic_DNA"/>
</dbReference>
<gene>
    <name evidence="1" type="ORF">BXYJ_LOCUS4259</name>
</gene>
<dbReference type="GO" id="GO:0005892">
    <property type="term" value="C:acetylcholine-gated channel complex"/>
    <property type="evidence" value="ECO:0007669"/>
    <property type="project" value="InterPro"/>
</dbReference>
<sequence>MKSSAPFDRLLLHPERRRLKSAVVRAQYSPQSYPDPRLDPASCKTLFPGQVCDPAEILTPEQRNQLNEKIQNLQRITSNIRNTSPPCVNSHHSNLYIMIALIDKLGMLPFESVSVEKFTNLLRSRYMNYQDVGLCDTMVLIVNSRQDRQVFTVAGRDAKLSREVLQDAFHKNLVHFRSGNYGTGLEGMVEQIVGAYNLAHIIQVPQPNFSEGSFQQLPSTSSGSGHFVHGVPQKVDVKTEKFNFDEVKEEDQLWIQLLIKAIGRCGYNQAKVTEYVRGTVEEAMALSLKLISDPRYNKIEEEAQDISLGPNARDRAWQNATFIQELYDRHSGAFPRRASQCPVSDNSKRL</sequence>
<protein>
    <submittedName>
        <fullName evidence="1">(pine wood nematode) hypothetical protein</fullName>
    </submittedName>
</protein>
<name>A0A7I8WW20_BURXY</name>
<evidence type="ECO:0000313" key="2">
    <source>
        <dbReference type="Proteomes" id="UP000659654"/>
    </source>
</evidence>
<reference evidence="1" key="1">
    <citation type="submission" date="2020-09" db="EMBL/GenBank/DDBJ databases">
        <authorList>
            <person name="Kikuchi T."/>
        </authorList>
    </citation>
    <scope>NUCLEOTIDE SEQUENCE</scope>
    <source>
        <strain evidence="1">Ka4C1</strain>
    </source>
</reference>
<dbReference type="PANTHER" id="PTHR33748">
    <property type="entry name" value="PROTEIN CBG04600"/>
    <property type="match status" value="1"/>
</dbReference>
<dbReference type="SMR" id="A0A7I8WW20"/>
<dbReference type="PANTHER" id="PTHR33748:SF3">
    <property type="entry name" value="TPM_PHOSPHATASE DOMAIN-CONTAINING PROTEIN"/>
    <property type="match status" value="1"/>
</dbReference>
<dbReference type="EMBL" id="CAJFCV020000002">
    <property type="protein sequence ID" value="CAG9098223.1"/>
    <property type="molecule type" value="Genomic_DNA"/>
</dbReference>
<comment type="caution">
    <text evidence="1">The sequence shown here is derived from an EMBL/GenBank/DDBJ whole genome shotgun (WGS) entry which is preliminary data.</text>
</comment>
<accession>A0A7I8WW20</accession>
<keyword evidence="2" id="KW-1185">Reference proteome</keyword>
<dbReference type="Pfam" id="PF17175">
    <property type="entry name" value="MOLO1"/>
    <property type="match status" value="1"/>
</dbReference>
<dbReference type="OrthoDB" id="5864217at2759"/>
<organism evidence="1 2">
    <name type="scientific">Bursaphelenchus xylophilus</name>
    <name type="common">Pinewood nematode worm</name>
    <name type="synonym">Aphelenchoides xylophilus</name>
    <dbReference type="NCBI Taxonomy" id="6326"/>
    <lineage>
        <taxon>Eukaryota</taxon>
        <taxon>Metazoa</taxon>
        <taxon>Ecdysozoa</taxon>
        <taxon>Nematoda</taxon>
        <taxon>Chromadorea</taxon>
        <taxon>Rhabditida</taxon>
        <taxon>Tylenchina</taxon>
        <taxon>Tylenchomorpha</taxon>
        <taxon>Aphelenchoidea</taxon>
        <taxon>Aphelenchoididae</taxon>
        <taxon>Bursaphelenchus</taxon>
    </lineage>
</organism>
<dbReference type="Proteomes" id="UP000659654">
    <property type="component" value="Unassembled WGS sequence"/>
</dbReference>
<dbReference type="Proteomes" id="UP000582659">
    <property type="component" value="Unassembled WGS sequence"/>
</dbReference>
<evidence type="ECO:0000313" key="1">
    <source>
        <dbReference type="EMBL" id="CAD5215897.1"/>
    </source>
</evidence>
<dbReference type="Gene3D" id="3.10.310.50">
    <property type="match status" value="1"/>
</dbReference>